<organism evidence="5 6">
    <name type="scientific">Boothiomyces macroporosus</name>
    <dbReference type="NCBI Taxonomy" id="261099"/>
    <lineage>
        <taxon>Eukaryota</taxon>
        <taxon>Fungi</taxon>
        <taxon>Fungi incertae sedis</taxon>
        <taxon>Chytridiomycota</taxon>
        <taxon>Chytridiomycota incertae sedis</taxon>
        <taxon>Chytridiomycetes</taxon>
        <taxon>Rhizophydiales</taxon>
        <taxon>Terramycetaceae</taxon>
        <taxon>Boothiomyces</taxon>
    </lineage>
</organism>
<dbReference type="Proteomes" id="UP001210925">
    <property type="component" value="Unassembled WGS sequence"/>
</dbReference>
<evidence type="ECO:0000313" key="6">
    <source>
        <dbReference type="Proteomes" id="UP001210925"/>
    </source>
</evidence>
<feature type="domain" description="Transcription factor spt8 beta-propeller" evidence="4">
    <location>
        <begin position="3"/>
        <end position="154"/>
    </location>
</feature>
<name>A0AAD5ULF3_9FUNG</name>
<dbReference type="SMART" id="SM00320">
    <property type="entry name" value="WD40"/>
    <property type="match status" value="4"/>
</dbReference>
<dbReference type="InterPro" id="IPR019775">
    <property type="entry name" value="WD40_repeat_CS"/>
</dbReference>
<evidence type="ECO:0000256" key="1">
    <source>
        <dbReference type="ARBA" id="ARBA00022574"/>
    </source>
</evidence>
<comment type="caution">
    <text evidence="5">The sequence shown here is derived from an EMBL/GenBank/DDBJ whole genome shotgun (WGS) entry which is preliminary data.</text>
</comment>
<evidence type="ECO:0000256" key="3">
    <source>
        <dbReference type="PROSITE-ProRule" id="PRU00221"/>
    </source>
</evidence>
<protein>
    <submittedName>
        <fullName evidence="5">Transcription factor spt8</fullName>
    </submittedName>
</protein>
<accession>A0AAD5ULF3</accession>
<dbReference type="InterPro" id="IPR036322">
    <property type="entry name" value="WD40_repeat_dom_sf"/>
</dbReference>
<feature type="domain" description="Transcription factor spt8 beta-propeller" evidence="4">
    <location>
        <begin position="156"/>
        <end position="265"/>
    </location>
</feature>
<dbReference type="InterPro" id="IPR015943">
    <property type="entry name" value="WD40/YVTN_repeat-like_dom_sf"/>
</dbReference>
<dbReference type="Pfam" id="PF23798">
    <property type="entry name" value="Beta-prop_SPT8"/>
    <property type="match status" value="2"/>
</dbReference>
<proteinExistence type="predicted"/>
<dbReference type="PROSITE" id="PS50294">
    <property type="entry name" value="WD_REPEATS_REGION"/>
    <property type="match status" value="1"/>
</dbReference>
<dbReference type="PROSITE" id="PS00678">
    <property type="entry name" value="WD_REPEATS_1"/>
    <property type="match status" value="1"/>
</dbReference>
<dbReference type="SUPFAM" id="SSF50978">
    <property type="entry name" value="WD40 repeat-like"/>
    <property type="match status" value="1"/>
</dbReference>
<evidence type="ECO:0000313" key="5">
    <source>
        <dbReference type="EMBL" id="KAJ3261382.1"/>
    </source>
</evidence>
<feature type="repeat" description="WD" evidence="3">
    <location>
        <begin position="98"/>
        <end position="139"/>
    </location>
</feature>
<dbReference type="EMBL" id="JADGKB010000006">
    <property type="protein sequence ID" value="KAJ3261382.1"/>
    <property type="molecule type" value="Genomic_DNA"/>
</dbReference>
<keyword evidence="2" id="KW-0677">Repeat</keyword>
<sequence>MLGFIRKYDTIASVNGGANLTGAQKHGLVDTIQKGGALISAWENEDGPGPTPEDPPKISPVYSMDVHSEAVWLVTGNQTGNINLWTVRHEEGKLQHVLKGHKNVVSALQIAPEERSLVSGSWDKLVKLWDLDDGSVITEYSDLSTHITALEFHPNNTNVFLANCYDGSIYIYDIRKKDGFVKKIPASISGAPAWSMSACWSADGSKMYVGRRNASVDEIDYASGSLLQTLKLPNSSGRVSSVGALPSRHLLIASHDNLRLWDLEHLAQEVATAKPVKPNADQAMFQTENNDLFPSFANDSFNMDFFSANNEPIPKPEEKSADVSVDQDLLAPLVPFSIIPGHHGGLISAMRNL</sequence>
<gene>
    <name evidence="5" type="primary">SPT8</name>
    <name evidence="5" type="ORF">HK103_005990</name>
</gene>
<dbReference type="InterPro" id="IPR057544">
    <property type="entry name" value="Beta-prop_SPT8"/>
</dbReference>
<dbReference type="AlphaFoldDB" id="A0AAD5ULF3"/>
<dbReference type="Gene3D" id="2.130.10.10">
    <property type="entry name" value="YVTN repeat-like/Quinoprotein amine dehydrogenase"/>
    <property type="match status" value="1"/>
</dbReference>
<dbReference type="PROSITE" id="PS50082">
    <property type="entry name" value="WD_REPEATS_2"/>
    <property type="match status" value="1"/>
</dbReference>
<dbReference type="PANTHER" id="PTHR19848">
    <property type="entry name" value="WD40 REPEAT PROTEIN"/>
    <property type="match status" value="1"/>
</dbReference>
<keyword evidence="6" id="KW-1185">Reference proteome</keyword>
<dbReference type="PANTHER" id="PTHR19848:SF8">
    <property type="entry name" value="F-BOX AND WD REPEAT DOMAIN CONTAINING 7"/>
    <property type="match status" value="1"/>
</dbReference>
<reference evidence="5" key="1">
    <citation type="submission" date="2020-05" db="EMBL/GenBank/DDBJ databases">
        <title>Phylogenomic resolution of chytrid fungi.</title>
        <authorList>
            <person name="Stajich J.E."/>
            <person name="Amses K."/>
            <person name="Simmons R."/>
            <person name="Seto K."/>
            <person name="Myers J."/>
            <person name="Bonds A."/>
            <person name="Quandt C.A."/>
            <person name="Barry K."/>
            <person name="Liu P."/>
            <person name="Grigoriev I."/>
            <person name="Longcore J.E."/>
            <person name="James T.Y."/>
        </authorList>
    </citation>
    <scope>NUCLEOTIDE SEQUENCE</scope>
    <source>
        <strain evidence="5">PLAUS21</strain>
    </source>
</reference>
<evidence type="ECO:0000256" key="2">
    <source>
        <dbReference type="ARBA" id="ARBA00022737"/>
    </source>
</evidence>
<evidence type="ECO:0000259" key="4">
    <source>
        <dbReference type="Pfam" id="PF23798"/>
    </source>
</evidence>
<keyword evidence="1 3" id="KW-0853">WD repeat</keyword>
<dbReference type="InterPro" id="IPR001680">
    <property type="entry name" value="WD40_rpt"/>
</dbReference>